<evidence type="ECO:0000313" key="1">
    <source>
        <dbReference type="EMBL" id="KIY53052.1"/>
    </source>
</evidence>
<dbReference type="Gene3D" id="3.80.10.10">
    <property type="entry name" value="Ribonuclease Inhibitor"/>
    <property type="match status" value="1"/>
</dbReference>
<organism evidence="1 2">
    <name type="scientific">Fistulina hepatica ATCC 64428</name>
    <dbReference type="NCBI Taxonomy" id="1128425"/>
    <lineage>
        <taxon>Eukaryota</taxon>
        <taxon>Fungi</taxon>
        <taxon>Dikarya</taxon>
        <taxon>Basidiomycota</taxon>
        <taxon>Agaricomycotina</taxon>
        <taxon>Agaricomycetes</taxon>
        <taxon>Agaricomycetidae</taxon>
        <taxon>Agaricales</taxon>
        <taxon>Fistulinaceae</taxon>
        <taxon>Fistulina</taxon>
    </lineage>
</organism>
<name>A0A0D7AN79_9AGAR</name>
<gene>
    <name evidence="1" type="ORF">FISHEDRAFT_63477</name>
</gene>
<proteinExistence type="predicted"/>
<dbReference type="EMBL" id="KN881628">
    <property type="protein sequence ID" value="KIY53052.1"/>
    <property type="molecule type" value="Genomic_DNA"/>
</dbReference>
<evidence type="ECO:0000313" key="2">
    <source>
        <dbReference type="Proteomes" id="UP000054144"/>
    </source>
</evidence>
<accession>A0A0D7AN79</accession>
<sequence>MASQEVERNASLPDAAVAPSVNLSQLSLDILPHILRQLDQRVDWHTCALVSRTFNRFTTPLLYSVLDSDVIASKHTIAHACHTILARPELASYVRFVTETGTVHRSYLARSTGLTQLALRSLSLCHNIISVTWVDDVPSTDAPLSSQFLSVLKTLPIRDLTVRTHIDIGDRVWEQMIQLTDIRRLSIWCAMEGRPRFLQGWSERLGSSLIYLELGSCNLPPTLIITTISHLPLLQSLRIKGVPSGTMFEILTLLPQLHSLDTEYYHSTCRRRSVPYILPTLRNLTVRTSSLDTVQQTLWRWILEIVPHPGLDSLTLNTESIIPRMFILDLAAVHRKSLKYFSVTGPHMSLMDLECVCYKFPELESVMCPVASPDIDSIFSAVSRARNLRSLKLDVSWASAQYAFQGRWVFEDGQQKFQVVSDFTTPKRMW</sequence>
<protein>
    <submittedName>
        <fullName evidence="1">Uncharacterized protein</fullName>
    </submittedName>
</protein>
<dbReference type="InterPro" id="IPR032675">
    <property type="entry name" value="LRR_dom_sf"/>
</dbReference>
<reference evidence="1 2" key="1">
    <citation type="journal article" date="2015" name="Fungal Genet. Biol.">
        <title>Evolution of novel wood decay mechanisms in Agaricales revealed by the genome sequences of Fistulina hepatica and Cylindrobasidium torrendii.</title>
        <authorList>
            <person name="Floudas D."/>
            <person name="Held B.W."/>
            <person name="Riley R."/>
            <person name="Nagy L.G."/>
            <person name="Koehler G."/>
            <person name="Ransdell A.S."/>
            <person name="Younus H."/>
            <person name="Chow J."/>
            <person name="Chiniquy J."/>
            <person name="Lipzen A."/>
            <person name="Tritt A."/>
            <person name="Sun H."/>
            <person name="Haridas S."/>
            <person name="LaButti K."/>
            <person name="Ohm R.A."/>
            <person name="Kues U."/>
            <person name="Blanchette R.A."/>
            <person name="Grigoriev I.V."/>
            <person name="Minto R.E."/>
            <person name="Hibbett D.S."/>
        </authorList>
    </citation>
    <scope>NUCLEOTIDE SEQUENCE [LARGE SCALE GENOMIC DNA]</scope>
    <source>
        <strain evidence="1 2">ATCC 64428</strain>
    </source>
</reference>
<keyword evidence="2" id="KW-1185">Reference proteome</keyword>
<dbReference type="AlphaFoldDB" id="A0A0D7AN79"/>
<dbReference type="SUPFAM" id="SSF52047">
    <property type="entry name" value="RNI-like"/>
    <property type="match status" value="1"/>
</dbReference>
<dbReference type="Proteomes" id="UP000054144">
    <property type="component" value="Unassembled WGS sequence"/>
</dbReference>
<dbReference type="OrthoDB" id="5297217at2759"/>